<dbReference type="Proteomes" id="UP000663855">
    <property type="component" value="Unassembled WGS sequence"/>
</dbReference>
<accession>A0A814QPH5</accession>
<comment type="caution">
    <text evidence="1">The sequence shown here is derived from an EMBL/GenBank/DDBJ whole genome shotgun (WGS) entry which is preliminary data.</text>
</comment>
<proteinExistence type="predicted"/>
<protein>
    <submittedName>
        <fullName evidence="1">Uncharacterized protein</fullName>
    </submittedName>
</protein>
<evidence type="ECO:0000313" key="1">
    <source>
        <dbReference type="EMBL" id="CAF1122606.1"/>
    </source>
</evidence>
<gene>
    <name evidence="1" type="ORF">CJN711_LOCUS8149</name>
</gene>
<sequence>MIIFILRSKDCPGDKKRHVNGLKRCENCEKRPSSDGRFRSTVKINQINNVNNLFHRKYISLFPLDYNASNQQFRIDILIEVKIDRINNASIFISLKIYFTFSSSFKLSKL</sequence>
<dbReference type="AlphaFoldDB" id="A0A814QPH5"/>
<dbReference type="EMBL" id="CAJNOV010002941">
    <property type="protein sequence ID" value="CAF1122606.1"/>
    <property type="molecule type" value="Genomic_DNA"/>
</dbReference>
<name>A0A814QPH5_9BILA</name>
<reference evidence="1" key="1">
    <citation type="submission" date="2021-02" db="EMBL/GenBank/DDBJ databases">
        <authorList>
            <person name="Nowell W R."/>
        </authorList>
    </citation>
    <scope>NUCLEOTIDE SEQUENCE</scope>
</reference>
<organism evidence="1 2">
    <name type="scientific">Rotaria magnacalcarata</name>
    <dbReference type="NCBI Taxonomy" id="392030"/>
    <lineage>
        <taxon>Eukaryota</taxon>
        <taxon>Metazoa</taxon>
        <taxon>Spiralia</taxon>
        <taxon>Gnathifera</taxon>
        <taxon>Rotifera</taxon>
        <taxon>Eurotatoria</taxon>
        <taxon>Bdelloidea</taxon>
        <taxon>Philodinida</taxon>
        <taxon>Philodinidae</taxon>
        <taxon>Rotaria</taxon>
    </lineage>
</organism>
<evidence type="ECO:0000313" key="2">
    <source>
        <dbReference type="Proteomes" id="UP000663855"/>
    </source>
</evidence>